<sequence>MAHVDCTRGQHAEIGFITTSQTTHGELMQDELEGYSWMHHLDRKKFKTEDEVRKALCDFFKAQPPIFW</sequence>
<evidence type="ECO:0000313" key="2">
    <source>
        <dbReference type="Proteomes" id="UP000053660"/>
    </source>
</evidence>
<dbReference type="Proteomes" id="UP000053660">
    <property type="component" value="Unassembled WGS sequence"/>
</dbReference>
<accession>A0A0B1SAH2</accession>
<gene>
    <name evidence="1" type="ORF">OESDEN_18382</name>
</gene>
<organism evidence="1 2">
    <name type="scientific">Oesophagostomum dentatum</name>
    <name type="common">Nodular worm</name>
    <dbReference type="NCBI Taxonomy" id="61180"/>
    <lineage>
        <taxon>Eukaryota</taxon>
        <taxon>Metazoa</taxon>
        <taxon>Ecdysozoa</taxon>
        <taxon>Nematoda</taxon>
        <taxon>Chromadorea</taxon>
        <taxon>Rhabditida</taxon>
        <taxon>Rhabditina</taxon>
        <taxon>Rhabditomorpha</taxon>
        <taxon>Strongyloidea</taxon>
        <taxon>Strongylidae</taxon>
        <taxon>Oesophagostomum</taxon>
    </lineage>
</organism>
<reference evidence="1 2" key="1">
    <citation type="submission" date="2014-03" db="EMBL/GenBank/DDBJ databases">
        <title>Draft genome of the hookworm Oesophagostomum dentatum.</title>
        <authorList>
            <person name="Mitreva M."/>
        </authorList>
    </citation>
    <scope>NUCLEOTIDE SEQUENCE [LARGE SCALE GENOMIC DNA]</scope>
    <source>
        <strain evidence="1 2">OD-Hann</strain>
    </source>
</reference>
<name>A0A0B1SAH2_OESDE</name>
<feature type="non-terminal residue" evidence="1">
    <location>
        <position position="68"/>
    </location>
</feature>
<dbReference type="EMBL" id="KN584024">
    <property type="protein sequence ID" value="KHJ81929.1"/>
    <property type="molecule type" value="Genomic_DNA"/>
</dbReference>
<dbReference type="AlphaFoldDB" id="A0A0B1SAH2"/>
<evidence type="ECO:0000313" key="1">
    <source>
        <dbReference type="EMBL" id="KHJ81929.1"/>
    </source>
</evidence>
<protein>
    <submittedName>
        <fullName evidence="1">Uncharacterized protein</fullName>
    </submittedName>
</protein>
<proteinExistence type="predicted"/>
<keyword evidence="2" id="KW-1185">Reference proteome</keyword>